<protein>
    <submittedName>
        <fullName evidence="1">Uncharacterized protein</fullName>
    </submittedName>
</protein>
<dbReference type="AlphaFoldDB" id="A0A2Z6B1J4"/>
<accession>A0A2Z6B1J4</accession>
<keyword evidence="2" id="KW-1185">Reference proteome</keyword>
<gene>
    <name evidence="1" type="ORF">DFE_2625</name>
</gene>
<organism evidence="1 2">
    <name type="scientific">Desulfovibrio ferrophilus</name>
    <dbReference type="NCBI Taxonomy" id="241368"/>
    <lineage>
        <taxon>Bacteria</taxon>
        <taxon>Pseudomonadati</taxon>
        <taxon>Thermodesulfobacteriota</taxon>
        <taxon>Desulfovibrionia</taxon>
        <taxon>Desulfovibrionales</taxon>
        <taxon>Desulfovibrionaceae</taxon>
        <taxon>Desulfovibrio</taxon>
    </lineage>
</organism>
<evidence type="ECO:0000313" key="2">
    <source>
        <dbReference type="Proteomes" id="UP000269883"/>
    </source>
</evidence>
<dbReference type="EMBL" id="AP017378">
    <property type="protein sequence ID" value="BBD09351.1"/>
    <property type="molecule type" value="Genomic_DNA"/>
</dbReference>
<sequence>MRGRSEDDEKNAKTKDLTPFFTRRAKALEICEIRESRNKKAALWAAFLFLVT</sequence>
<dbReference type="Proteomes" id="UP000269883">
    <property type="component" value="Chromosome"/>
</dbReference>
<reference evidence="1 2" key="1">
    <citation type="journal article" date="2018" name="Sci. Adv.">
        <title>Multi-heme cytochromes provide a pathway for survival in energy-limited environments.</title>
        <authorList>
            <person name="Deng X."/>
            <person name="Dohmae N."/>
            <person name="Nealson K.H."/>
            <person name="Hashimoto K."/>
            <person name="Okamoto A."/>
        </authorList>
    </citation>
    <scope>NUCLEOTIDE SEQUENCE [LARGE SCALE GENOMIC DNA]</scope>
    <source>
        <strain evidence="1 2">IS5</strain>
    </source>
</reference>
<name>A0A2Z6B1J4_9BACT</name>
<dbReference type="KEGG" id="dfl:DFE_2625"/>
<evidence type="ECO:0000313" key="1">
    <source>
        <dbReference type="EMBL" id="BBD09351.1"/>
    </source>
</evidence>
<proteinExistence type="predicted"/>